<evidence type="ECO:0000313" key="4">
    <source>
        <dbReference type="Proteomes" id="UP000242793"/>
    </source>
</evidence>
<dbReference type="InterPro" id="IPR036938">
    <property type="entry name" value="PAP2/HPO_sf"/>
</dbReference>
<dbReference type="InterPro" id="IPR000326">
    <property type="entry name" value="PAP2/HPO"/>
</dbReference>
<dbReference type="EMBL" id="CP012839">
    <property type="protein sequence ID" value="ARC53388.1"/>
    <property type="molecule type" value="Genomic_DNA"/>
</dbReference>
<dbReference type="STRING" id="428411.AOQ87_01820"/>
<protein>
    <recommendedName>
        <fullName evidence="2">Phosphatidic acid phosphatase type 2/haloperoxidase domain-containing protein</fullName>
    </recommendedName>
</protein>
<keyword evidence="1" id="KW-0472">Membrane</keyword>
<evidence type="ECO:0000256" key="1">
    <source>
        <dbReference type="SAM" id="Phobius"/>
    </source>
</evidence>
<keyword evidence="1" id="KW-0812">Transmembrane</keyword>
<dbReference type="AlphaFoldDB" id="A0A1V0HKN5"/>
<name>A0A1V0HKN5_9ENTR</name>
<dbReference type="Proteomes" id="UP000242793">
    <property type="component" value="Chromosome"/>
</dbReference>
<dbReference type="KEGG" id="rped:AOQ87_01820"/>
<dbReference type="Pfam" id="PF01569">
    <property type="entry name" value="PAP2"/>
    <property type="match status" value="1"/>
</dbReference>
<keyword evidence="4" id="KW-1185">Reference proteome</keyword>
<evidence type="ECO:0000313" key="3">
    <source>
        <dbReference type="EMBL" id="ARC53388.1"/>
    </source>
</evidence>
<accession>A0A1V0HKN5</accession>
<dbReference type="SUPFAM" id="SSF48317">
    <property type="entry name" value="Acid phosphatase/Vanadium-dependent haloperoxidase"/>
    <property type="match status" value="1"/>
</dbReference>
<dbReference type="SMART" id="SM00014">
    <property type="entry name" value="acidPPc"/>
    <property type="match status" value="1"/>
</dbReference>
<evidence type="ECO:0000259" key="2">
    <source>
        <dbReference type="SMART" id="SM00014"/>
    </source>
</evidence>
<feature type="transmembrane region" description="Helical" evidence="1">
    <location>
        <begin position="38"/>
        <end position="60"/>
    </location>
</feature>
<organism evidence="3 4">
    <name type="scientific">Candidatus Riesia pediculischaeffi</name>
    <dbReference type="NCBI Taxonomy" id="428411"/>
    <lineage>
        <taxon>Bacteria</taxon>
        <taxon>Pseudomonadati</taxon>
        <taxon>Pseudomonadota</taxon>
        <taxon>Gammaproteobacteria</taxon>
        <taxon>Enterobacterales</taxon>
        <taxon>Enterobacteriaceae</taxon>
        <taxon>Candidatus Riesia</taxon>
    </lineage>
</organism>
<feature type="transmembrane region" description="Helical" evidence="1">
    <location>
        <begin position="6"/>
        <end position="26"/>
    </location>
</feature>
<gene>
    <name evidence="3" type="ORF">AOQ87_01820</name>
</gene>
<proteinExistence type="predicted"/>
<keyword evidence="1" id="KW-1133">Transmembrane helix</keyword>
<sequence length="169" mass="20229">MTPILIFFAEKLIFLFPIFMWMIYMLERKNDISIYIFLFKIILSLFFSFFISFLLSRIFYKDRPFVVGIKNNILCHKLNSSFPSMHGSISFTISLSYLIWTNSRFRVLMLFPSFIICWARVFLGVHWTSDMISSFIISLISCMIAGYIWKNYHNLLTNFFKKKINLSRK</sequence>
<feature type="transmembrane region" description="Helical" evidence="1">
    <location>
        <begin position="80"/>
        <end position="100"/>
    </location>
</feature>
<reference evidence="3 4" key="1">
    <citation type="submission" date="2015-10" db="EMBL/GenBank/DDBJ databases">
        <title>Survey of human and primate louse endosymbionts.</title>
        <authorList>
            <person name="Boyd B.M."/>
        </authorList>
    </citation>
    <scope>NUCLEOTIDE SEQUENCE [LARGE SCALE GENOMIC DNA]</scope>
    <source>
        <strain evidence="3 4">PTSK</strain>
    </source>
</reference>
<feature type="transmembrane region" description="Helical" evidence="1">
    <location>
        <begin position="131"/>
        <end position="149"/>
    </location>
</feature>
<dbReference type="Gene3D" id="1.20.144.10">
    <property type="entry name" value="Phosphatidic acid phosphatase type 2/haloperoxidase"/>
    <property type="match status" value="1"/>
</dbReference>
<feature type="domain" description="Phosphatidic acid phosphatase type 2/haloperoxidase" evidence="2">
    <location>
        <begin position="37"/>
        <end position="146"/>
    </location>
</feature>
<feature type="transmembrane region" description="Helical" evidence="1">
    <location>
        <begin position="107"/>
        <end position="125"/>
    </location>
</feature>